<feature type="domain" description="YjeF C-terminal" evidence="20">
    <location>
        <begin position="227"/>
        <end position="494"/>
    </location>
</feature>
<dbReference type="Gene3D" id="3.40.50.10260">
    <property type="entry name" value="YjeF N-terminal domain"/>
    <property type="match status" value="1"/>
</dbReference>
<dbReference type="AlphaFoldDB" id="A0A6N9H434"/>
<comment type="catalytic activity">
    <reaction evidence="1 18 19">
        <text>(6R)-NADHX = (6S)-NADHX</text>
        <dbReference type="Rhea" id="RHEA:32215"/>
        <dbReference type="ChEBI" id="CHEBI:64074"/>
        <dbReference type="ChEBI" id="CHEBI:64075"/>
        <dbReference type="EC" id="5.1.99.6"/>
    </reaction>
</comment>
<organism evidence="22 23">
    <name type="scientific">Brevibacterium rongguiense</name>
    <dbReference type="NCBI Taxonomy" id="2695267"/>
    <lineage>
        <taxon>Bacteria</taxon>
        <taxon>Bacillati</taxon>
        <taxon>Actinomycetota</taxon>
        <taxon>Actinomycetes</taxon>
        <taxon>Micrococcales</taxon>
        <taxon>Brevibacteriaceae</taxon>
        <taxon>Brevibacterium</taxon>
    </lineage>
</organism>
<comment type="catalytic activity">
    <reaction evidence="2 18 19">
        <text>(6R)-NADPHX = (6S)-NADPHX</text>
        <dbReference type="Rhea" id="RHEA:32227"/>
        <dbReference type="ChEBI" id="CHEBI:64076"/>
        <dbReference type="ChEBI" id="CHEBI:64077"/>
        <dbReference type="EC" id="5.1.99.6"/>
    </reaction>
</comment>
<comment type="catalytic activity">
    <reaction evidence="15 17 19">
        <text>(6S)-NADHX + ADP = AMP + phosphate + NADH + H(+)</text>
        <dbReference type="Rhea" id="RHEA:32223"/>
        <dbReference type="ChEBI" id="CHEBI:15378"/>
        <dbReference type="ChEBI" id="CHEBI:43474"/>
        <dbReference type="ChEBI" id="CHEBI:57945"/>
        <dbReference type="ChEBI" id="CHEBI:64074"/>
        <dbReference type="ChEBI" id="CHEBI:456215"/>
        <dbReference type="ChEBI" id="CHEBI:456216"/>
        <dbReference type="EC" id="4.2.1.136"/>
    </reaction>
</comment>
<accession>A0A6N9H434</accession>
<dbReference type="EC" id="4.2.1.136" evidence="19"/>
<reference evidence="22 23" key="1">
    <citation type="submission" date="2020-01" db="EMBL/GenBank/DDBJ databases">
        <authorList>
            <person name="Deng T."/>
        </authorList>
    </citation>
    <scope>NUCLEOTIDE SEQUENCE [LARGE SCALE GENOMIC DNA]</scope>
    <source>
        <strain evidence="22 23">5221</strain>
    </source>
</reference>
<keyword evidence="13" id="KW-0511">Multifunctional enzyme</keyword>
<comment type="similarity">
    <text evidence="17">Belongs to the NnrD/CARKD family.</text>
</comment>
<proteinExistence type="inferred from homology"/>
<dbReference type="InterPro" id="IPR004443">
    <property type="entry name" value="YjeF_N_dom"/>
</dbReference>
<keyword evidence="8 17" id="KW-0521">NADP</keyword>
<evidence type="ECO:0000256" key="5">
    <source>
        <dbReference type="ARBA" id="ARBA00022723"/>
    </source>
</evidence>
<dbReference type="GO" id="GO:0005524">
    <property type="term" value="F:ATP binding"/>
    <property type="evidence" value="ECO:0007669"/>
    <property type="project" value="UniProtKB-UniRule"/>
</dbReference>
<dbReference type="GO" id="GO:0052856">
    <property type="term" value="F:NAD(P)HX epimerase activity"/>
    <property type="evidence" value="ECO:0007669"/>
    <property type="project" value="UniProtKB-UniRule"/>
</dbReference>
<keyword evidence="12 17" id="KW-0456">Lyase</keyword>
<dbReference type="InterPro" id="IPR029056">
    <property type="entry name" value="Ribokinase-like"/>
</dbReference>
<dbReference type="GO" id="GO:0110051">
    <property type="term" value="P:metabolite repair"/>
    <property type="evidence" value="ECO:0007669"/>
    <property type="project" value="TreeGrafter"/>
</dbReference>
<dbReference type="EMBL" id="WWEQ01000004">
    <property type="protein sequence ID" value="MYM18683.1"/>
    <property type="molecule type" value="Genomic_DNA"/>
</dbReference>
<keyword evidence="9 18" id="KW-0630">Potassium</keyword>
<comment type="similarity">
    <text evidence="3 19">In the N-terminal section; belongs to the NnrE/AIBP family.</text>
</comment>
<evidence type="ECO:0000256" key="19">
    <source>
        <dbReference type="PIRNR" id="PIRNR017184"/>
    </source>
</evidence>
<evidence type="ECO:0000256" key="7">
    <source>
        <dbReference type="ARBA" id="ARBA00022840"/>
    </source>
</evidence>
<keyword evidence="6 17" id="KW-0547">Nucleotide-binding</keyword>
<evidence type="ECO:0000256" key="8">
    <source>
        <dbReference type="ARBA" id="ARBA00022857"/>
    </source>
</evidence>
<dbReference type="Pfam" id="PF03853">
    <property type="entry name" value="YjeF_N"/>
    <property type="match status" value="1"/>
</dbReference>
<comment type="function">
    <text evidence="17">Catalyzes the dehydration of the S-form of NAD(P)HX at the expense of ADP, which is converted to AMP. Together with NAD(P)HX epimerase, which catalyzes the epimerization of the S- and R-forms, the enzyme allows the repair of both epimers of NAD(P)HX, a damaged form of NAD(P)H that is a result of enzymatic or heat-dependent hydration.</text>
</comment>
<feature type="binding site" evidence="17">
    <location>
        <position position="262"/>
    </location>
    <ligand>
        <name>(6S)-NADPHX</name>
        <dbReference type="ChEBI" id="CHEBI:64076"/>
    </ligand>
</feature>
<dbReference type="Proteomes" id="UP000469215">
    <property type="component" value="Unassembled WGS sequence"/>
</dbReference>
<dbReference type="InterPro" id="IPR000631">
    <property type="entry name" value="CARKD"/>
</dbReference>
<evidence type="ECO:0000256" key="1">
    <source>
        <dbReference type="ARBA" id="ARBA00000013"/>
    </source>
</evidence>
<comment type="function">
    <text evidence="18">Catalyzes the epimerization of the S- and R-forms of NAD(P)HX, a damaged form of NAD(P)H that is a result of enzymatic or heat-dependent hydration. This is a prerequisite for the S-specific NAD(P)H-hydrate dehydratase to allow the repair of both epimers of NAD(P)HX.</text>
</comment>
<feature type="binding site" evidence="18">
    <location>
        <position position="121"/>
    </location>
    <ligand>
        <name>K(+)</name>
        <dbReference type="ChEBI" id="CHEBI:29103"/>
    </ligand>
</feature>
<keyword evidence="10 17" id="KW-0520">NAD</keyword>
<evidence type="ECO:0000313" key="23">
    <source>
        <dbReference type="Proteomes" id="UP000469215"/>
    </source>
</evidence>
<evidence type="ECO:0000256" key="17">
    <source>
        <dbReference type="HAMAP-Rule" id="MF_01965"/>
    </source>
</evidence>
<dbReference type="GO" id="GO:0052855">
    <property type="term" value="F:ADP-dependent NAD(P)H-hydrate dehydratase activity"/>
    <property type="evidence" value="ECO:0007669"/>
    <property type="project" value="UniProtKB-UniRule"/>
</dbReference>
<evidence type="ECO:0000256" key="10">
    <source>
        <dbReference type="ARBA" id="ARBA00023027"/>
    </source>
</evidence>
<keyword evidence="11 18" id="KW-0413">Isomerase</keyword>
<comment type="similarity">
    <text evidence="18">Belongs to the NnrE/AIBP family.</text>
</comment>
<feature type="binding site" evidence="17">
    <location>
        <begin position="400"/>
        <end position="404"/>
    </location>
    <ligand>
        <name>AMP</name>
        <dbReference type="ChEBI" id="CHEBI:456215"/>
    </ligand>
</feature>
<dbReference type="PROSITE" id="PS51385">
    <property type="entry name" value="YJEF_N"/>
    <property type="match status" value="1"/>
</dbReference>
<feature type="domain" description="YjeF N-terminal" evidence="21">
    <location>
        <begin position="5"/>
        <end position="220"/>
    </location>
</feature>
<name>A0A6N9H434_9MICO</name>
<evidence type="ECO:0000256" key="14">
    <source>
        <dbReference type="ARBA" id="ARBA00025153"/>
    </source>
</evidence>
<evidence type="ECO:0000256" key="18">
    <source>
        <dbReference type="HAMAP-Rule" id="MF_01966"/>
    </source>
</evidence>
<dbReference type="Pfam" id="PF01256">
    <property type="entry name" value="Carb_kinase"/>
    <property type="match status" value="1"/>
</dbReference>
<dbReference type="GO" id="GO:0046872">
    <property type="term" value="F:metal ion binding"/>
    <property type="evidence" value="ECO:0007669"/>
    <property type="project" value="UniProtKB-UniRule"/>
</dbReference>
<evidence type="ECO:0000256" key="6">
    <source>
        <dbReference type="ARBA" id="ARBA00022741"/>
    </source>
</evidence>
<evidence type="ECO:0000256" key="15">
    <source>
        <dbReference type="ARBA" id="ARBA00048238"/>
    </source>
</evidence>
<feature type="binding site" evidence="18">
    <location>
        <position position="61"/>
    </location>
    <ligand>
        <name>K(+)</name>
        <dbReference type="ChEBI" id="CHEBI:29103"/>
    </ligand>
</feature>
<comment type="caution">
    <text evidence="18">Lacks conserved residue(s) required for the propagation of feature annotation.</text>
</comment>
<comment type="caution">
    <text evidence="22">The sequence shown here is derived from an EMBL/GenBank/DDBJ whole genome shotgun (WGS) entry which is preliminary data.</text>
</comment>
<evidence type="ECO:0000259" key="21">
    <source>
        <dbReference type="PROSITE" id="PS51385"/>
    </source>
</evidence>
<feature type="binding site" evidence="18">
    <location>
        <begin position="60"/>
        <end position="64"/>
    </location>
    <ligand>
        <name>(6S)-NADPHX</name>
        <dbReference type="ChEBI" id="CHEBI:64076"/>
    </ligand>
</feature>
<comment type="catalytic activity">
    <reaction evidence="16 17 19">
        <text>(6S)-NADPHX + ADP = AMP + phosphate + NADPH + H(+)</text>
        <dbReference type="Rhea" id="RHEA:32235"/>
        <dbReference type="ChEBI" id="CHEBI:15378"/>
        <dbReference type="ChEBI" id="CHEBI:43474"/>
        <dbReference type="ChEBI" id="CHEBI:57783"/>
        <dbReference type="ChEBI" id="CHEBI:64076"/>
        <dbReference type="ChEBI" id="CHEBI:456215"/>
        <dbReference type="ChEBI" id="CHEBI:456216"/>
        <dbReference type="EC" id="4.2.1.136"/>
    </reaction>
</comment>
<feature type="binding site" evidence="17">
    <location>
        <position position="312"/>
    </location>
    <ligand>
        <name>(6S)-NADPHX</name>
        <dbReference type="ChEBI" id="CHEBI:64076"/>
    </ligand>
</feature>
<feature type="binding site" evidence="18">
    <location>
        <position position="166"/>
    </location>
    <ligand>
        <name>K(+)</name>
        <dbReference type="ChEBI" id="CHEBI:29103"/>
    </ligand>
</feature>
<dbReference type="InterPro" id="IPR036652">
    <property type="entry name" value="YjeF_N_dom_sf"/>
</dbReference>
<evidence type="ECO:0000256" key="13">
    <source>
        <dbReference type="ARBA" id="ARBA00023268"/>
    </source>
</evidence>
<comment type="cofactor">
    <cofactor evidence="18 19">
        <name>K(+)</name>
        <dbReference type="ChEBI" id="CHEBI:29103"/>
    </cofactor>
    <text evidence="18 19">Binds 1 potassium ion per subunit.</text>
</comment>
<keyword evidence="5 18" id="KW-0479">Metal-binding</keyword>
<evidence type="ECO:0000256" key="4">
    <source>
        <dbReference type="ARBA" id="ARBA00009524"/>
    </source>
</evidence>
<dbReference type="RefSeq" id="WP_160952128.1">
    <property type="nucleotide sequence ID" value="NZ_WWEQ01000004.1"/>
</dbReference>
<comment type="similarity">
    <text evidence="4 19">In the C-terminal section; belongs to the NnrD/CARKD family.</text>
</comment>
<dbReference type="SUPFAM" id="SSF64153">
    <property type="entry name" value="YjeF N-terminal domain-like"/>
    <property type="match status" value="1"/>
</dbReference>
<dbReference type="NCBIfam" id="TIGR00197">
    <property type="entry name" value="yjeF_nterm"/>
    <property type="match status" value="1"/>
</dbReference>
<evidence type="ECO:0000256" key="12">
    <source>
        <dbReference type="ARBA" id="ARBA00023239"/>
    </source>
</evidence>
<evidence type="ECO:0000256" key="9">
    <source>
        <dbReference type="ARBA" id="ARBA00022958"/>
    </source>
</evidence>
<gene>
    <name evidence="18" type="primary">nnrE</name>
    <name evidence="17" type="synonym">nnrD</name>
    <name evidence="22" type="ORF">GSY69_01485</name>
</gene>
<evidence type="ECO:0000256" key="16">
    <source>
        <dbReference type="ARBA" id="ARBA00049209"/>
    </source>
</evidence>
<evidence type="ECO:0000256" key="3">
    <source>
        <dbReference type="ARBA" id="ARBA00006001"/>
    </source>
</evidence>
<sequence length="494" mass="48670">MRLGYTAADVRAAEEPLLAAGAPLMARAAAGLAAVCRRELVAAHGRVAGARIAVLAGAGNNGGDALFAAAALAARGAAVTVIEALGRPHADGLAAVRAAGAQAADTGAARAALADADLVLDGILGTGARTGLPAPLADLLREWQTDTGARGVLGRTQLTIAVDVPTGVDATTGERGEVWVEADTTVTFGALKSGLLLPGGADAAGRVELVDIGLDMGDAQPRVQALDEDDIAPLFPFPRRGDHKYTRGVLGLVAGSDAYPGAAALAGVAAIATGVGMLRLVGPRRVADAVLAITPEAVAGRGRVQAWALGSGAPAEYEMRASLADARESGLPVALDAGALALVEGPLGHPAVLTPHAGELAELLGRLEPGDAPDRAAIEADPVAAATAAARATGAVVLLKGPRTVIARPDGSLVAPAPGPAALATAGTGDVLLGVLGALLATTAEHEPVPDLALVAGLAVLLHSAAGHATTHASGLPAALEARIVALRESEAGR</sequence>
<keyword evidence="7 17" id="KW-0067">ATP-binding</keyword>
<comment type="function">
    <text evidence="14 19">Bifunctional enzyme that catalyzes the epimerization of the S- and R-forms of NAD(P)HX and the dehydration of the S-form of NAD(P)HX at the expense of ADP, which is converted to AMP. This allows the repair of both epimers of NAD(P)HX, a damaged form of NAD(P)H that is a result of enzymatic or heat-dependent hydration.</text>
</comment>
<evidence type="ECO:0000256" key="2">
    <source>
        <dbReference type="ARBA" id="ARBA00000909"/>
    </source>
</evidence>
<feature type="binding site" evidence="18">
    <location>
        <position position="163"/>
    </location>
    <ligand>
        <name>(6S)-NADPHX</name>
        <dbReference type="ChEBI" id="CHEBI:64076"/>
    </ligand>
</feature>
<feature type="binding site" evidence="17">
    <location>
        <position position="356"/>
    </location>
    <ligand>
        <name>(6S)-NADPHX</name>
        <dbReference type="ChEBI" id="CHEBI:64076"/>
    </ligand>
</feature>
<comment type="cofactor">
    <cofactor evidence="17">
        <name>Mg(2+)</name>
        <dbReference type="ChEBI" id="CHEBI:18420"/>
    </cofactor>
</comment>
<protein>
    <recommendedName>
        <fullName evidence="19">Bifunctional NAD(P)H-hydrate repair enzyme</fullName>
    </recommendedName>
    <alternativeName>
        <fullName evidence="19">Nicotinamide nucleotide repair protein</fullName>
    </alternativeName>
    <domain>
        <recommendedName>
            <fullName evidence="19">ADP-dependent (S)-NAD(P)H-hydrate dehydratase</fullName>
            <ecNumber evidence="19">4.2.1.136</ecNumber>
        </recommendedName>
        <alternativeName>
            <fullName evidence="19">ADP-dependent NAD(P)HX dehydratase</fullName>
        </alternativeName>
    </domain>
    <domain>
        <recommendedName>
            <fullName evidence="19">NAD(P)H-hydrate epimerase</fullName>
            <ecNumber evidence="19">5.1.99.6</ecNumber>
        </recommendedName>
    </domain>
</protein>
<comment type="subunit">
    <text evidence="17">Homotetramer.</text>
</comment>
<feature type="binding site" evidence="17">
    <location>
        <position position="430"/>
    </location>
    <ligand>
        <name>(6S)-NADPHX</name>
        <dbReference type="ChEBI" id="CHEBI:64076"/>
    </ligand>
</feature>
<dbReference type="InterPro" id="IPR030677">
    <property type="entry name" value="Nnr"/>
</dbReference>
<dbReference type="PIRSF" id="PIRSF017184">
    <property type="entry name" value="Nnr"/>
    <property type="match status" value="1"/>
</dbReference>
<keyword evidence="23" id="KW-1185">Reference proteome</keyword>
<dbReference type="PANTHER" id="PTHR12592">
    <property type="entry name" value="ATP-DEPENDENT (S)-NAD(P)H-HYDRATE DEHYDRATASE FAMILY MEMBER"/>
    <property type="match status" value="1"/>
</dbReference>
<dbReference type="PROSITE" id="PS51383">
    <property type="entry name" value="YJEF_C_3"/>
    <property type="match status" value="1"/>
</dbReference>
<dbReference type="HAMAP" id="MF_01966">
    <property type="entry name" value="NADHX_epimerase"/>
    <property type="match status" value="1"/>
</dbReference>
<dbReference type="HAMAP" id="MF_01965">
    <property type="entry name" value="NADHX_dehydratase"/>
    <property type="match status" value="1"/>
</dbReference>
<evidence type="ECO:0000259" key="20">
    <source>
        <dbReference type="PROSITE" id="PS51383"/>
    </source>
</evidence>
<feature type="binding site" evidence="17">
    <location>
        <position position="429"/>
    </location>
    <ligand>
        <name>AMP</name>
        <dbReference type="ChEBI" id="CHEBI:456215"/>
    </ligand>
</feature>
<evidence type="ECO:0000313" key="22">
    <source>
        <dbReference type="EMBL" id="MYM18683.1"/>
    </source>
</evidence>
<dbReference type="GO" id="GO:0046496">
    <property type="term" value="P:nicotinamide nucleotide metabolic process"/>
    <property type="evidence" value="ECO:0007669"/>
    <property type="project" value="UniProtKB-UniRule"/>
</dbReference>
<dbReference type="Gene3D" id="3.40.1190.20">
    <property type="match status" value="1"/>
</dbReference>
<dbReference type="SUPFAM" id="SSF53613">
    <property type="entry name" value="Ribokinase-like"/>
    <property type="match status" value="1"/>
</dbReference>
<evidence type="ECO:0000256" key="11">
    <source>
        <dbReference type="ARBA" id="ARBA00023235"/>
    </source>
</evidence>
<dbReference type="EC" id="5.1.99.6" evidence="19"/>
<dbReference type="PANTHER" id="PTHR12592:SF0">
    <property type="entry name" value="ATP-DEPENDENT (S)-NAD(P)H-HYDRATE DEHYDRATASE"/>
    <property type="match status" value="1"/>
</dbReference>